<sequence>MTGRGAVCTLTASCYVGVNTNSSFAVTGGNTEASPRLFQHNLRLGFNVGAIKVVSSIPLRLAVPCWLLLSEPLEVKR</sequence>
<accession>A0A6A5DPF0</accession>
<dbReference type="EMBL" id="VHII01000021">
    <property type="protein sequence ID" value="KAF1373727.1"/>
    <property type="molecule type" value="Genomic_DNA"/>
</dbReference>
<keyword evidence="2" id="KW-1185">Reference proteome</keyword>
<organism evidence="1 2">
    <name type="scientific">Perca fluviatilis</name>
    <name type="common">European perch</name>
    <dbReference type="NCBI Taxonomy" id="8168"/>
    <lineage>
        <taxon>Eukaryota</taxon>
        <taxon>Metazoa</taxon>
        <taxon>Chordata</taxon>
        <taxon>Craniata</taxon>
        <taxon>Vertebrata</taxon>
        <taxon>Euteleostomi</taxon>
        <taxon>Actinopterygii</taxon>
        <taxon>Neopterygii</taxon>
        <taxon>Teleostei</taxon>
        <taxon>Neoteleostei</taxon>
        <taxon>Acanthomorphata</taxon>
        <taxon>Eupercaria</taxon>
        <taxon>Perciformes</taxon>
        <taxon>Percoidei</taxon>
        <taxon>Percidae</taxon>
        <taxon>Percinae</taxon>
        <taxon>Perca</taxon>
    </lineage>
</organism>
<dbReference type="Proteomes" id="UP000465112">
    <property type="component" value="Chromosome 21"/>
</dbReference>
<comment type="caution">
    <text evidence="1">The sequence shown here is derived from an EMBL/GenBank/DDBJ whole genome shotgun (WGS) entry which is preliminary data.</text>
</comment>
<name>A0A6A5DPF0_PERFL</name>
<dbReference type="AlphaFoldDB" id="A0A6A5DPF0"/>
<evidence type="ECO:0000313" key="2">
    <source>
        <dbReference type="Proteomes" id="UP000465112"/>
    </source>
</evidence>
<protein>
    <submittedName>
        <fullName evidence="1">Uncharacterized protein</fullName>
    </submittedName>
</protein>
<gene>
    <name evidence="1" type="ORF">PFLUV_G00241960</name>
</gene>
<proteinExistence type="predicted"/>
<reference evidence="1 2" key="1">
    <citation type="submission" date="2019-06" db="EMBL/GenBank/DDBJ databases">
        <title>A chromosome-scale genome assembly of the European perch, Perca fluviatilis.</title>
        <authorList>
            <person name="Roques C."/>
            <person name="Zahm M."/>
            <person name="Cabau C."/>
            <person name="Klopp C."/>
            <person name="Bouchez O."/>
            <person name="Donnadieu C."/>
            <person name="Kuhl H."/>
            <person name="Gislard M."/>
            <person name="Guendouz S."/>
            <person name="Journot L."/>
            <person name="Haffray P."/>
            <person name="Bestin A."/>
            <person name="Morvezen R."/>
            <person name="Feron R."/>
            <person name="Wen M."/>
            <person name="Jouanno E."/>
            <person name="Herpin A."/>
            <person name="Schartl M."/>
            <person name="Postlethwait J."/>
            <person name="Schaerlinger B."/>
            <person name="Chardard D."/>
            <person name="Lecocq T."/>
            <person name="Poncet C."/>
            <person name="Jaffrelo L."/>
            <person name="Lampietro C."/>
            <person name="Guiguen Y."/>
        </authorList>
    </citation>
    <scope>NUCLEOTIDE SEQUENCE [LARGE SCALE GENOMIC DNA]</scope>
    <source>
        <tissue evidence="1">Blood</tissue>
    </source>
</reference>
<evidence type="ECO:0000313" key="1">
    <source>
        <dbReference type="EMBL" id="KAF1373727.1"/>
    </source>
</evidence>